<sequence>MYRHILVLATDHPASAHAAQQAHRLTRALGGRVTLLRVLATGGTSQRAAALAQLQALAAGARRAPGVAVLVLEPPGAEPAPAIAAFATRSGADLIVLGLGGTGSPADDAQGALALALAVLSGVPVQLAAAPSPARVGGPPWLRVVEEAGPSRSAQRLGGQKSS</sequence>
<protein>
    <recommendedName>
        <fullName evidence="1">UspA domain-containing protein</fullName>
    </recommendedName>
</protein>
<accession>A0A2T3W396</accession>
<evidence type="ECO:0000313" key="2">
    <source>
        <dbReference type="EMBL" id="PTA66347.1"/>
    </source>
</evidence>
<dbReference type="Proteomes" id="UP000240317">
    <property type="component" value="Unassembled WGS sequence"/>
</dbReference>
<comment type="caution">
    <text evidence="2">The sequence shown here is derived from an EMBL/GenBank/DDBJ whole genome shotgun (WGS) entry which is preliminary data.</text>
</comment>
<dbReference type="Gene3D" id="3.40.50.620">
    <property type="entry name" value="HUPs"/>
    <property type="match status" value="1"/>
</dbReference>
<feature type="domain" description="UspA" evidence="1">
    <location>
        <begin position="1"/>
        <end position="106"/>
    </location>
</feature>
<keyword evidence="3" id="KW-1185">Reference proteome</keyword>
<organism evidence="2 3">
    <name type="scientific">Deinococcus arcticus</name>
    <dbReference type="NCBI Taxonomy" id="2136176"/>
    <lineage>
        <taxon>Bacteria</taxon>
        <taxon>Thermotogati</taxon>
        <taxon>Deinococcota</taxon>
        <taxon>Deinococci</taxon>
        <taxon>Deinococcales</taxon>
        <taxon>Deinococcaceae</taxon>
        <taxon>Deinococcus</taxon>
    </lineage>
</organism>
<evidence type="ECO:0000313" key="3">
    <source>
        <dbReference type="Proteomes" id="UP000240317"/>
    </source>
</evidence>
<evidence type="ECO:0000259" key="1">
    <source>
        <dbReference type="Pfam" id="PF00582"/>
    </source>
</evidence>
<dbReference type="SUPFAM" id="SSF52402">
    <property type="entry name" value="Adenine nucleotide alpha hydrolases-like"/>
    <property type="match status" value="1"/>
</dbReference>
<dbReference type="InterPro" id="IPR014729">
    <property type="entry name" value="Rossmann-like_a/b/a_fold"/>
</dbReference>
<dbReference type="EMBL" id="PYSV01000039">
    <property type="protein sequence ID" value="PTA66347.1"/>
    <property type="molecule type" value="Genomic_DNA"/>
</dbReference>
<dbReference type="InterPro" id="IPR006016">
    <property type="entry name" value="UspA"/>
</dbReference>
<gene>
    <name evidence="2" type="ORF">C8263_18390</name>
</gene>
<dbReference type="Pfam" id="PF00582">
    <property type="entry name" value="Usp"/>
    <property type="match status" value="1"/>
</dbReference>
<dbReference type="RefSeq" id="WP_107139573.1">
    <property type="nucleotide sequence ID" value="NZ_PYSV01000039.1"/>
</dbReference>
<proteinExistence type="predicted"/>
<reference evidence="2 3" key="1">
    <citation type="submission" date="2018-03" db="EMBL/GenBank/DDBJ databases">
        <title>Draft genome of Deinococcus sp. OD32.</title>
        <authorList>
            <person name="Wang X.-P."/>
            <person name="Du Z.-J."/>
        </authorList>
    </citation>
    <scope>NUCLEOTIDE SEQUENCE [LARGE SCALE GENOMIC DNA]</scope>
    <source>
        <strain evidence="2 3">OD32</strain>
    </source>
</reference>
<name>A0A2T3W396_9DEIO</name>
<dbReference type="AlphaFoldDB" id="A0A2T3W396"/>